<evidence type="ECO:0000259" key="7">
    <source>
        <dbReference type="SMART" id="SM01009"/>
    </source>
</evidence>
<evidence type="ECO:0000313" key="8">
    <source>
        <dbReference type="EMBL" id="MBT0994522.1"/>
    </source>
</evidence>
<evidence type="ECO:0000256" key="4">
    <source>
        <dbReference type="ARBA" id="ARBA00023204"/>
    </source>
</evidence>
<dbReference type="PANTHER" id="PTHR43003:SF13">
    <property type="entry name" value="DNA-3-METHYLADENINE GLYCOSYLASE 2"/>
    <property type="match status" value="1"/>
</dbReference>
<keyword evidence="9" id="KW-1185">Reference proteome</keyword>
<dbReference type="CDD" id="cd00056">
    <property type="entry name" value="ENDO3c"/>
    <property type="match status" value="1"/>
</dbReference>
<accession>A0ABS5TZE9</accession>
<feature type="domain" description="HhH-GPD" evidence="6">
    <location>
        <begin position="127"/>
        <end position="279"/>
    </location>
</feature>
<dbReference type="Gene3D" id="1.10.1670.10">
    <property type="entry name" value="Helix-hairpin-Helix base-excision DNA repair enzymes (C-terminal)"/>
    <property type="match status" value="1"/>
</dbReference>
<evidence type="ECO:0000313" key="9">
    <source>
        <dbReference type="Proteomes" id="UP000722125"/>
    </source>
</evidence>
<dbReference type="SMART" id="SM01009">
    <property type="entry name" value="AlkA_N"/>
    <property type="match status" value="1"/>
</dbReference>
<feature type="region of interest" description="Disordered" evidence="5">
    <location>
        <begin position="286"/>
        <end position="314"/>
    </location>
</feature>
<evidence type="ECO:0000256" key="2">
    <source>
        <dbReference type="ARBA" id="ARBA00012000"/>
    </source>
</evidence>
<dbReference type="InterPro" id="IPR051912">
    <property type="entry name" value="Alkylbase_DNA_Glycosylase/TA"/>
</dbReference>
<dbReference type="Pfam" id="PF00730">
    <property type="entry name" value="HhH-GPD"/>
    <property type="match status" value="1"/>
</dbReference>
<dbReference type="EC" id="3.2.2.21" evidence="2"/>
<dbReference type="InterPro" id="IPR003265">
    <property type="entry name" value="HhH-GPD_domain"/>
</dbReference>
<dbReference type="SMART" id="SM00478">
    <property type="entry name" value="ENDO3c"/>
    <property type="match status" value="1"/>
</dbReference>
<evidence type="ECO:0000256" key="1">
    <source>
        <dbReference type="ARBA" id="ARBA00000086"/>
    </source>
</evidence>
<dbReference type="InterPro" id="IPR011257">
    <property type="entry name" value="DNA_glycosylase"/>
</dbReference>
<feature type="domain" description="DNA-3-methyladenine glycosylase AlkA N-terminal" evidence="7">
    <location>
        <begin position="1"/>
        <end position="117"/>
    </location>
</feature>
<keyword evidence="3" id="KW-0227">DNA damage</keyword>
<sequence length="314" mass="33131">MLHRPFDSAAAIAYLVAHAVPGVERVTSPDAAHARVERLARTGSATVRLVVDLAPDEVGITATGPAPVPASWLEEVAARWFGTGDDLDVVAAALDPDPLLRPLLRARPSLRVPGHVDPFEAAAQTVLGQQVSLAAARTFTGRLAAALGTVHDEDLVLFPDPPAVAAVDAEELREALRVTGARARTLVALARACADGLDLRTTHDRAGTRARLLALPGIGPWTADYLALRAAGDRDAFPAGDLVLRKAMGIEDARQAAARAATWSPWRAHAAQHLWTAVAYARLTPAAATSPARPGPASRRSSHRQSQRDDRPSA</sequence>
<proteinExistence type="predicted"/>
<dbReference type="InterPro" id="IPR010316">
    <property type="entry name" value="AlkA_N"/>
</dbReference>
<comment type="caution">
    <text evidence="8">The sequence shown here is derived from an EMBL/GenBank/DDBJ whole genome shotgun (WGS) entry which is preliminary data.</text>
</comment>
<protein>
    <recommendedName>
        <fullName evidence="2">DNA-3-methyladenine glycosylase II</fullName>
        <ecNumber evidence="2">3.2.2.21</ecNumber>
    </recommendedName>
</protein>
<evidence type="ECO:0000259" key="6">
    <source>
        <dbReference type="SMART" id="SM00478"/>
    </source>
</evidence>
<evidence type="ECO:0000256" key="3">
    <source>
        <dbReference type="ARBA" id="ARBA00022763"/>
    </source>
</evidence>
<dbReference type="Gene3D" id="1.10.340.30">
    <property type="entry name" value="Hypothetical protein, domain 2"/>
    <property type="match status" value="1"/>
</dbReference>
<name>A0ABS5TZE9_9CELL</name>
<dbReference type="Gene3D" id="3.30.310.20">
    <property type="entry name" value="DNA-3-methyladenine glycosylase AlkA, N-terminal domain"/>
    <property type="match status" value="1"/>
</dbReference>
<keyword evidence="4" id="KW-0234">DNA repair</keyword>
<organism evidence="8 9">
    <name type="scientific">Cellulomonas fulva</name>
    <dbReference type="NCBI Taxonomy" id="2835530"/>
    <lineage>
        <taxon>Bacteria</taxon>
        <taxon>Bacillati</taxon>
        <taxon>Actinomycetota</taxon>
        <taxon>Actinomycetes</taxon>
        <taxon>Micrococcales</taxon>
        <taxon>Cellulomonadaceae</taxon>
        <taxon>Cellulomonas</taxon>
    </lineage>
</organism>
<gene>
    <name evidence="8" type="ORF">KIN34_09510</name>
</gene>
<evidence type="ECO:0000256" key="5">
    <source>
        <dbReference type="SAM" id="MobiDB-lite"/>
    </source>
</evidence>
<comment type="catalytic activity">
    <reaction evidence="1">
        <text>Hydrolysis of alkylated DNA, releasing 3-methyladenine, 3-methylguanine, 7-methylguanine and 7-methyladenine.</text>
        <dbReference type="EC" id="3.2.2.21"/>
    </reaction>
</comment>
<dbReference type="InterPro" id="IPR023170">
    <property type="entry name" value="HhH_base_excis_C"/>
</dbReference>
<dbReference type="Proteomes" id="UP000722125">
    <property type="component" value="Unassembled WGS sequence"/>
</dbReference>
<reference evidence="8 9" key="1">
    <citation type="submission" date="2021-05" db="EMBL/GenBank/DDBJ databases">
        <title>Description of Cellulomonas sp. DKR-3 sp. nov.</title>
        <authorList>
            <person name="Dahal R.H."/>
            <person name="Chaudhary D.K."/>
        </authorList>
    </citation>
    <scope>NUCLEOTIDE SEQUENCE [LARGE SCALE GENOMIC DNA]</scope>
    <source>
        <strain evidence="8 9">DKR-3</strain>
    </source>
</reference>
<dbReference type="Pfam" id="PF06029">
    <property type="entry name" value="AlkA_N"/>
    <property type="match status" value="1"/>
</dbReference>
<dbReference type="EMBL" id="JAHBOH010000001">
    <property type="protein sequence ID" value="MBT0994522.1"/>
    <property type="molecule type" value="Genomic_DNA"/>
</dbReference>
<dbReference type="PANTHER" id="PTHR43003">
    <property type="entry name" value="DNA-3-METHYLADENINE GLYCOSYLASE"/>
    <property type="match status" value="1"/>
</dbReference>
<dbReference type="SUPFAM" id="SSF48150">
    <property type="entry name" value="DNA-glycosylase"/>
    <property type="match status" value="1"/>
</dbReference>
<dbReference type="InterPro" id="IPR037046">
    <property type="entry name" value="AlkA_N_sf"/>
</dbReference>